<dbReference type="AlphaFoldDB" id="A0A0F9C3P6"/>
<dbReference type="PROSITE" id="PS50011">
    <property type="entry name" value="PROTEIN_KINASE_DOM"/>
    <property type="match status" value="1"/>
</dbReference>
<protein>
    <recommendedName>
        <fullName evidence="1">Protein kinase domain-containing protein</fullName>
    </recommendedName>
</protein>
<dbReference type="GO" id="GO:0005524">
    <property type="term" value="F:ATP binding"/>
    <property type="evidence" value="ECO:0007669"/>
    <property type="project" value="InterPro"/>
</dbReference>
<reference evidence="2" key="1">
    <citation type="journal article" date="2015" name="Nature">
        <title>Complex archaea that bridge the gap between prokaryotes and eukaryotes.</title>
        <authorList>
            <person name="Spang A."/>
            <person name="Saw J.H."/>
            <person name="Jorgensen S.L."/>
            <person name="Zaremba-Niedzwiedzka K."/>
            <person name="Martijn J."/>
            <person name="Lind A.E."/>
            <person name="van Eijk R."/>
            <person name="Schleper C."/>
            <person name="Guy L."/>
            <person name="Ettema T.J."/>
        </authorList>
    </citation>
    <scope>NUCLEOTIDE SEQUENCE</scope>
</reference>
<proteinExistence type="predicted"/>
<accession>A0A0F9C3P6</accession>
<comment type="caution">
    <text evidence="2">The sequence shown here is derived from an EMBL/GenBank/DDBJ whole genome shotgun (WGS) entry which is preliminary data.</text>
</comment>
<gene>
    <name evidence="2" type="ORF">LCGC14_2371150</name>
</gene>
<dbReference type="EMBL" id="LAZR01034954">
    <property type="protein sequence ID" value="KKL28834.1"/>
    <property type="molecule type" value="Genomic_DNA"/>
</dbReference>
<name>A0A0F9C3P6_9ZZZZ</name>
<feature type="domain" description="Protein kinase" evidence="1">
    <location>
        <begin position="38"/>
        <end position="232"/>
    </location>
</feature>
<dbReference type="GO" id="GO:0004672">
    <property type="term" value="F:protein kinase activity"/>
    <property type="evidence" value="ECO:0007669"/>
    <property type="project" value="InterPro"/>
</dbReference>
<evidence type="ECO:0000313" key="2">
    <source>
        <dbReference type="EMBL" id="KKL28834.1"/>
    </source>
</evidence>
<dbReference type="InterPro" id="IPR000719">
    <property type="entry name" value="Prot_kinase_dom"/>
</dbReference>
<organism evidence="2">
    <name type="scientific">marine sediment metagenome</name>
    <dbReference type="NCBI Taxonomy" id="412755"/>
    <lineage>
        <taxon>unclassified sequences</taxon>
        <taxon>metagenomes</taxon>
        <taxon>ecological metagenomes</taxon>
    </lineage>
</organism>
<sequence>MKLKHILEDFPKIRKKRVKRLPQQHKYFRVNEPSVLRNKKVSHLGSGSFASVYAHEDRPHDVRRISRPSADPDAYQAYIEALENNPDYDNPYFPQIHEVTTYQGRAPATVISVKAGRLRELHELRTEEIQAVLERWFGEDYEKVLAKVYPIGGPGFRGEDSISYYIVPDLVRRLIETKKLRKMIVDQELLRAINFMDEKVLKKGVQSDLGINNLMFRRSPSGIQIVITDPVA</sequence>
<evidence type="ECO:0000259" key="1">
    <source>
        <dbReference type="PROSITE" id="PS50011"/>
    </source>
</evidence>